<gene>
    <name evidence="1" type="ORF">G7K_5567-t1</name>
</gene>
<keyword evidence="2" id="KW-1185">Reference proteome</keyword>
<organism evidence="1 2">
    <name type="scientific">Saitoella complicata (strain BCRC 22490 / CBS 7301 / JCM 7358 / NBRC 10748 / NRRL Y-17804)</name>
    <dbReference type="NCBI Taxonomy" id="698492"/>
    <lineage>
        <taxon>Eukaryota</taxon>
        <taxon>Fungi</taxon>
        <taxon>Dikarya</taxon>
        <taxon>Ascomycota</taxon>
        <taxon>Taphrinomycotina</taxon>
        <taxon>Taphrinomycotina incertae sedis</taxon>
        <taxon>Saitoella</taxon>
    </lineage>
</organism>
<name>A0A0E9NNL8_SAICN</name>
<reference evidence="1 2" key="3">
    <citation type="journal article" date="2015" name="Genome Announc.">
        <title>Draft Genome Sequence of the Archiascomycetous Yeast Saitoella complicata.</title>
        <authorList>
            <person name="Yamauchi K."/>
            <person name="Kondo S."/>
            <person name="Hamamoto M."/>
            <person name="Takahashi Y."/>
            <person name="Ogura Y."/>
            <person name="Hayashi T."/>
            <person name="Nishida H."/>
        </authorList>
    </citation>
    <scope>NUCLEOTIDE SEQUENCE [LARGE SCALE GENOMIC DNA]</scope>
    <source>
        <strain evidence="1 2">NRRL Y-17804</strain>
    </source>
</reference>
<comment type="caution">
    <text evidence="1">The sequence shown here is derived from an EMBL/GenBank/DDBJ whole genome shotgun (WGS) entry which is preliminary data.</text>
</comment>
<sequence>MSSLIPFGLCVCASQNAIYALQSPTSTVLPTSHQFPRRNLTSPVKVIIGKSITPLISQSNIALSCDLMNRVLNTEPS</sequence>
<protein>
    <submittedName>
        <fullName evidence="1">Uncharacterized protein</fullName>
    </submittedName>
</protein>
<dbReference type="Proteomes" id="UP000033140">
    <property type="component" value="Unassembled WGS sequence"/>
</dbReference>
<dbReference type="AlphaFoldDB" id="A0A0E9NNL8"/>
<evidence type="ECO:0000313" key="2">
    <source>
        <dbReference type="Proteomes" id="UP000033140"/>
    </source>
</evidence>
<reference evidence="1 2" key="2">
    <citation type="journal article" date="2014" name="J. Gen. Appl. Microbiol.">
        <title>The early diverging ascomycetous budding yeast Saitoella complicata has three histone deacetylases belonging to the Clr6, Hos2, and Rpd3 lineages.</title>
        <authorList>
            <person name="Nishida H."/>
            <person name="Matsumoto T."/>
            <person name="Kondo S."/>
            <person name="Hamamoto M."/>
            <person name="Yoshikawa H."/>
        </authorList>
    </citation>
    <scope>NUCLEOTIDE SEQUENCE [LARGE SCALE GENOMIC DNA]</scope>
    <source>
        <strain evidence="1 2">NRRL Y-17804</strain>
    </source>
</reference>
<proteinExistence type="predicted"/>
<dbReference type="EMBL" id="BACD03000046">
    <property type="protein sequence ID" value="GAO51467.1"/>
    <property type="molecule type" value="Genomic_DNA"/>
</dbReference>
<evidence type="ECO:0000313" key="1">
    <source>
        <dbReference type="EMBL" id="GAO51467.1"/>
    </source>
</evidence>
<reference evidence="1 2" key="1">
    <citation type="journal article" date="2011" name="J. Gen. Appl. Microbiol.">
        <title>Draft genome sequencing of the enigmatic yeast Saitoella complicata.</title>
        <authorList>
            <person name="Nishida H."/>
            <person name="Hamamoto M."/>
            <person name="Sugiyama J."/>
        </authorList>
    </citation>
    <scope>NUCLEOTIDE SEQUENCE [LARGE SCALE GENOMIC DNA]</scope>
    <source>
        <strain evidence="1 2">NRRL Y-17804</strain>
    </source>
</reference>
<accession>A0A0E9NNL8</accession>